<name>A0ABS0HVM4_9HYPH</name>
<feature type="domain" description="NadR/Ttd14 AAA" evidence="1">
    <location>
        <begin position="5"/>
        <end position="166"/>
    </location>
</feature>
<reference evidence="2 3" key="1">
    <citation type="submission" date="2020-11" db="EMBL/GenBank/DDBJ databases">
        <authorList>
            <person name="Kim M.K."/>
        </authorList>
    </citation>
    <scope>NUCLEOTIDE SEQUENCE [LARGE SCALE GENOMIC DNA]</scope>
    <source>
        <strain evidence="2 3">BT290</strain>
    </source>
</reference>
<dbReference type="InterPro" id="IPR027417">
    <property type="entry name" value="P-loop_NTPase"/>
</dbReference>
<organism evidence="2 3">
    <name type="scientific">Microvirga terrestris</name>
    <dbReference type="NCBI Taxonomy" id="2791024"/>
    <lineage>
        <taxon>Bacteria</taxon>
        <taxon>Pseudomonadati</taxon>
        <taxon>Pseudomonadota</taxon>
        <taxon>Alphaproteobacteria</taxon>
        <taxon>Hyphomicrobiales</taxon>
        <taxon>Methylobacteriaceae</taxon>
        <taxon>Microvirga</taxon>
    </lineage>
</organism>
<comment type="caution">
    <text evidence="2">The sequence shown here is derived from an EMBL/GenBank/DDBJ whole genome shotgun (WGS) entry which is preliminary data.</text>
</comment>
<dbReference type="Proteomes" id="UP000611708">
    <property type="component" value="Unassembled WGS sequence"/>
</dbReference>
<evidence type="ECO:0000259" key="1">
    <source>
        <dbReference type="Pfam" id="PF13521"/>
    </source>
</evidence>
<sequence length="187" mass="20933">MEWFVVISGCSGGGKSTLLAELGRRGHPIVEEPGRRIVKQELREGGTALPWKDERAFSHRAIAMALDDRAAATALNGWVFFDRSLVDAAAFLQHVTHEPVLTSLAQSHRYHHTVFLTPPWPEIYVNDPERRHDMEAAEAEYSRLLEAYPMLGYKVSILPRVSVAERADMIERALADESHCSGPMEGQ</sequence>
<dbReference type="Pfam" id="PF13521">
    <property type="entry name" value="AAA_28"/>
    <property type="match status" value="1"/>
</dbReference>
<proteinExistence type="predicted"/>
<evidence type="ECO:0000313" key="3">
    <source>
        <dbReference type="Proteomes" id="UP000611708"/>
    </source>
</evidence>
<evidence type="ECO:0000313" key="2">
    <source>
        <dbReference type="EMBL" id="MBF9197409.1"/>
    </source>
</evidence>
<protein>
    <submittedName>
        <fullName evidence="2">AAA family ATPase</fullName>
    </submittedName>
</protein>
<dbReference type="SUPFAM" id="SSF52540">
    <property type="entry name" value="P-loop containing nucleoside triphosphate hydrolases"/>
    <property type="match status" value="1"/>
</dbReference>
<accession>A0ABS0HVM4</accession>
<gene>
    <name evidence="2" type="ORF">I2H36_15315</name>
</gene>
<dbReference type="EMBL" id="JADQDN010000008">
    <property type="protein sequence ID" value="MBF9197409.1"/>
    <property type="molecule type" value="Genomic_DNA"/>
</dbReference>
<dbReference type="Gene3D" id="3.40.50.300">
    <property type="entry name" value="P-loop containing nucleotide triphosphate hydrolases"/>
    <property type="match status" value="1"/>
</dbReference>
<dbReference type="InterPro" id="IPR038727">
    <property type="entry name" value="NadR/Ttd14_AAA_dom"/>
</dbReference>
<dbReference type="RefSeq" id="WP_196264775.1">
    <property type="nucleotide sequence ID" value="NZ_JADQDN010000008.1"/>
</dbReference>
<keyword evidence="3" id="KW-1185">Reference proteome</keyword>